<dbReference type="Gene3D" id="3.40.50.300">
    <property type="entry name" value="P-loop containing nucleotide triphosphate hydrolases"/>
    <property type="match status" value="2"/>
</dbReference>
<accession>A0ABN7VEC1</accession>
<keyword evidence="8" id="KW-1185">Reference proteome</keyword>
<evidence type="ECO:0000259" key="6">
    <source>
        <dbReference type="PROSITE" id="PS51192"/>
    </source>
</evidence>
<evidence type="ECO:0000256" key="1">
    <source>
        <dbReference type="ARBA" id="ARBA00005446"/>
    </source>
</evidence>
<name>A0ABN7VEC1_GIGMA</name>
<proteinExistence type="inferred from homology"/>
<evidence type="ECO:0000313" key="7">
    <source>
        <dbReference type="EMBL" id="CAG8763194.1"/>
    </source>
</evidence>
<dbReference type="InterPro" id="IPR027417">
    <property type="entry name" value="P-loop_NTPase"/>
</dbReference>
<dbReference type="PANTHER" id="PTHR13710:SF105">
    <property type="entry name" value="ATP-DEPENDENT DNA HELICASE Q1"/>
    <property type="match status" value="1"/>
</dbReference>
<organism evidence="7 8">
    <name type="scientific">Gigaspora margarita</name>
    <dbReference type="NCBI Taxonomy" id="4874"/>
    <lineage>
        <taxon>Eukaryota</taxon>
        <taxon>Fungi</taxon>
        <taxon>Fungi incertae sedis</taxon>
        <taxon>Mucoromycota</taxon>
        <taxon>Glomeromycotina</taxon>
        <taxon>Glomeromycetes</taxon>
        <taxon>Diversisporales</taxon>
        <taxon>Gigasporaceae</taxon>
        <taxon>Gigaspora</taxon>
    </lineage>
</organism>
<protein>
    <recommendedName>
        <fullName evidence="5">DNA 3'-5' helicase</fullName>
        <ecNumber evidence="5">5.6.2.4</ecNumber>
    </recommendedName>
</protein>
<comment type="caution">
    <text evidence="7">The sequence shown here is derived from an EMBL/GenBank/DDBJ whole genome shotgun (WGS) entry which is preliminary data.</text>
</comment>
<dbReference type="PROSITE" id="PS51192">
    <property type="entry name" value="HELICASE_ATP_BIND_1"/>
    <property type="match status" value="1"/>
</dbReference>
<keyword evidence="2" id="KW-0238">DNA-binding</keyword>
<evidence type="ECO:0000313" key="8">
    <source>
        <dbReference type="Proteomes" id="UP000789901"/>
    </source>
</evidence>
<evidence type="ECO:0000256" key="4">
    <source>
        <dbReference type="ARBA" id="ARBA00034617"/>
    </source>
</evidence>
<evidence type="ECO:0000256" key="3">
    <source>
        <dbReference type="ARBA" id="ARBA00023235"/>
    </source>
</evidence>
<keyword evidence="3" id="KW-0413">Isomerase</keyword>
<dbReference type="SMART" id="SM00487">
    <property type="entry name" value="DEXDc"/>
    <property type="match status" value="1"/>
</dbReference>
<dbReference type="InterPro" id="IPR014001">
    <property type="entry name" value="Helicase_ATP-bd"/>
</dbReference>
<comment type="similarity">
    <text evidence="1">Belongs to the helicase family. RecQ subfamily.</text>
</comment>
<comment type="catalytic activity">
    <reaction evidence="4">
        <text>Couples ATP hydrolysis with the unwinding of duplex DNA by translocating in the 3'-5' direction.</text>
        <dbReference type="EC" id="5.6.2.4"/>
    </reaction>
</comment>
<dbReference type="EMBL" id="CAJVQB010013601">
    <property type="protein sequence ID" value="CAG8763194.1"/>
    <property type="molecule type" value="Genomic_DNA"/>
</dbReference>
<evidence type="ECO:0000256" key="2">
    <source>
        <dbReference type="ARBA" id="ARBA00023125"/>
    </source>
</evidence>
<feature type="domain" description="Helicase ATP-binding" evidence="6">
    <location>
        <begin position="519"/>
        <end position="692"/>
    </location>
</feature>
<reference evidence="7 8" key="1">
    <citation type="submission" date="2021-06" db="EMBL/GenBank/DDBJ databases">
        <authorList>
            <person name="Kallberg Y."/>
            <person name="Tangrot J."/>
            <person name="Rosling A."/>
        </authorList>
    </citation>
    <scope>NUCLEOTIDE SEQUENCE [LARGE SCALE GENOMIC DNA]</scope>
    <source>
        <strain evidence="7 8">120-4 pot B 10/14</strain>
    </source>
</reference>
<dbReference type="PANTHER" id="PTHR13710">
    <property type="entry name" value="DNA HELICASE RECQ FAMILY MEMBER"/>
    <property type="match status" value="1"/>
</dbReference>
<dbReference type="Pfam" id="PF00270">
    <property type="entry name" value="DEAD"/>
    <property type="match status" value="1"/>
</dbReference>
<gene>
    <name evidence="7" type="ORF">GMARGA_LOCUS17718</name>
</gene>
<dbReference type="SUPFAM" id="SSF52540">
    <property type="entry name" value="P-loop containing nucleoside triphosphate hydrolases"/>
    <property type="match status" value="2"/>
</dbReference>
<sequence>PKVTGSDYCLFNSKIKAQYNLNNNRLLPYFLGFKDPNNIAFLQSIILEHYPSIFKSKSLTKTKELMHRTLLKQGEQLDNKFDELIRETSDNLIKHNILLEKEAKILLPKSTQLEGKLEKITTGFDEKELLEKSIDDTIKSAQLGSTILISTKQYLSLYTICNTIFEHTNEEQEVQLAKAVAASGLVGGISRNALQSSLAMIGITKQISNKTYYHYQKMDFDPLIDCTKYSAEKALKRYINHTLLQHKNALAVDYFHKPVIAFHVVEKTRFKKDKKSGLTKTIHQGNFDKTSRQMKNAILIEVLNKITPLLEEAELHLEICIDSDLDLNKTLAAAFQRAAQDHDALTKAETREMQIEGLINHLQNNHSGCWPEICWTKDDPEIILQEPTLHDSPESQINEFRKLLETIFRIPHGQGIVTFSQTSQNEAFNQELVYYKKKALDRLHDNEFCPFFALSITDFDVIVRCVCYHSFLKQSKGLCILCHMYQIFSWNERLIDSNIIQDKVFKPMSLEQRQIEAIRHYMEEEKDTLVIIKTGGGKSFCYTASAILFDRLIIVISPLKLLIQNQMNCFVQSGIPCGALLTSSQGTIKYESRLFEKIALGFTHLLFVTLEKLLLNKLLRTLCKHLYKDNKLLFVIDEVHCILDFCYFRKAWGKLGTLKEFLSNVRIIALIATLSQSDVEDIRNNLNIEETCFRIVRGKTDRAIIYCASANNCSDILDTLIPKMGGISIDEYNAFGLGIDMPNIRLVLLYNFLMSMTGRDQQKYECIVLYSKKGIHTNYAIIADNQESNEDNDKQTTQRESYLAEAQLKLFEVIYYYPISPVCNSCNNCIKRENDDPIQVDVKAEILKLLEVVTKLDLKDLSNHPKPKYLCTKALAELALADLVHHGFVRQTIWLERKANIGYLTYSLVIEGIAENAALLAQGETWLYWIKK</sequence>
<dbReference type="Proteomes" id="UP000789901">
    <property type="component" value="Unassembled WGS sequence"/>
</dbReference>
<feature type="non-terminal residue" evidence="7">
    <location>
        <position position="1"/>
    </location>
</feature>
<dbReference type="InterPro" id="IPR011545">
    <property type="entry name" value="DEAD/DEAH_box_helicase_dom"/>
</dbReference>
<evidence type="ECO:0000256" key="5">
    <source>
        <dbReference type="ARBA" id="ARBA00034808"/>
    </source>
</evidence>
<dbReference type="EC" id="5.6.2.4" evidence="5"/>